<reference evidence="5 6" key="1">
    <citation type="submission" date="2024-09" db="EMBL/GenBank/DDBJ databases">
        <title>Aeromonas strains Genome sequencing and assembly.</title>
        <authorList>
            <person name="Hu X."/>
            <person name="Tang B."/>
        </authorList>
    </citation>
    <scope>NUCLEOTIDE SEQUENCE [LARGE SCALE GENOMIC DNA]</scope>
    <source>
        <strain evidence="5 6">NB23SCDHY001</strain>
    </source>
</reference>
<dbReference type="EMBL" id="JBGXBU010000002">
    <property type="protein sequence ID" value="MFM4892911.1"/>
    <property type="molecule type" value="Genomic_DNA"/>
</dbReference>
<dbReference type="InterPro" id="IPR008254">
    <property type="entry name" value="Flavodoxin/NO_synth"/>
</dbReference>
<accession>A0ABW9GTN7</accession>
<dbReference type="SUPFAM" id="SSF52218">
    <property type="entry name" value="Flavoproteins"/>
    <property type="match status" value="1"/>
</dbReference>
<gene>
    <name evidence="5" type="ORF">ACEUDJ_08570</name>
</gene>
<dbReference type="NCBIfam" id="NF005989">
    <property type="entry name" value="PRK08105.1"/>
    <property type="match status" value="1"/>
</dbReference>
<dbReference type="PRINTS" id="PR00369">
    <property type="entry name" value="FLAVODOXIN"/>
</dbReference>
<dbReference type="Proteomes" id="UP001630969">
    <property type="component" value="Unassembled WGS sequence"/>
</dbReference>
<comment type="caution">
    <text evidence="5">The sequence shown here is derived from an EMBL/GenBank/DDBJ whole genome shotgun (WGS) entry which is preliminary data.</text>
</comment>
<evidence type="ECO:0000256" key="1">
    <source>
        <dbReference type="ARBA" id="ARBA00022630"/>
    </source>
</evidence>
<evidence type="ECO:0000256" key="3">
    <source>
        <dbReference type="ARBA" id="ARBA00022982"/>
    </source>
</evidence>
<dbReference type="InterPro" id="IPR029039">
    <property type="entry name" value="Flavoprotein-like_sf"/>
</dbReference>
<organism evidence="5 6">
    <name type="scientific">Aeromonas bivalvium</name>
    <dbReference type="NCBI Taxonomy" id="440079"/>
    <lineage>
        <taxon>Bacteria</taxon>
        <taxon>Pseudomonadati</taxon>
        <taxon>Pseudomonadota</taxon>
        <taxon>Gammaproteobacteria</taxon>
        <taxon>Aeromonadales</taxon>
        <taxon>Aeromonadaceae</taxon>
        <taxon>Aeromonas</taxon>
    </lineage>
</organism>
<keyword evidence="3" id="KW-0249">Electron transport</keyword>
<keyword evidence="2" id="KW-0288">FMN</keyword>
<dbReference type="Gene3D" id="3.40.50.360">
    <property type="match status" value="1"/>
</dbReference>
<feature type="domain" description="Flavodoxin-like" evidence="4">
    <location>
        <begin position="4"/>
        <end position="143"/>
    </location>
</feature>
<sequence>MAQIDIVVGSVYGAAFLVAQTLMASLEEQGHECRLHEEARLEDIDISRFLLLVSATTGQGDIPPNLAPFAADLRERAPYMKGLNYALIAMGDSSYEHFCGAGRQLDTLLQELGAHALLPRLEIDATQVDEPEVVALAWLAEWQERLSSAPGEHH</sequence>
<dbReference type="RefSeq" id="WP_408789443.1">
    <property type="nucleotide sequence ID" value="NZ_JBGXBU010000002.1"/>
</dbReference>
<dbReference type="PANTHER" id="PTHR19384">
    <property type="entry name" value="NITRIC OXIDE SYNTHASE-RELATED"/>
    <property type="match status" value="1"/>
</dbReference>
<keyword evidence="1" id="KW-0285">Flavoprotein</keyword>
<dbReference type="InterPro" id="IPR001094">
    <property type="entry name" value="Flavdoxin-like"/>
</dbReference>
<keyword evidence="3" id="KW-0813">Transport</keyword>
<evidence type="ECO:0000259" key="4">
    <source>
        <dbReference type="PROSITE" id="PS50902"/>
    </source>
</evidence>
<protein>
    <submittedName>
        <fullName evidence="5">Flavodoxin</fullName>
    </submittedName>
</protein>
<name>A0ABW9GTN7_9GAMM</name>
<dbReference type="PROSITE" id="PS50902">
    <property type="entry name" value="FLAVODOXIN_LIKE"/>
    <property type="match status" value="1"/>
</dbReference>
<proteinExistence type="predicted"/>
<dbReference type="GeneID" id="97220147"/>
<evidence type="ECO:0000313" key="5">
    <source>
        <dbReference type="EMBL" id="MFM4892911.1"/>
    </source>
</evidence>
<keyword evidence="6" id="KW-1185">Reference proteome</keyword>
<evidence type="ECO:0000313" key="6">
    <source>
        <dbReference type="Proteomes" id="UP001630969"/>
    </source>
</evidence>
<evidence type="ECO:0000256" key="2">
    <source>
        <dbReference type="ARBA" id="ARBA00022643"/>
    </source>
</evidence>
<dbReference type="Pfam" id="PF00258">
    <property type="entry name" value="Flavodoxin_1"/>
    <property type="match status" value="1"/>
</dbReference>